<evidence type="ECO:0000256" key="2">
    <source>
        <dbReference type="ARBA" id="ARBA00022801"/>
    </source>
</evidence>
<reference evidence="10" key="2">
    <citation type="journal article" date="2019" name="Int. J. Syst. Evol. Microbiol.">
        <title>The Global Catalogue of Microorganisms (GCM) 10K type strain sequencing project: providing services to taxonomists for standard genome sequencing and annotation.</title>
        <authorList>
            <consortium name="The Broad Institute Genomics Platform"/>
            <consortium name="The Broad Institute Genome Sequencing Center for Infectious Disease"/>
            <person name="Wu L."/>
            <person name="Ma J."/>
        </authorList>
    </citation>
    <scope>NUCLEOTIDE SEQUENCE [LARGE SCALE GENOMIC DNA]</scope>
    <source>
        <strain evidence="10">CGMCC 4.5581</strain>
    </source>
</reference>
<proteinExistence type="predicted"/>
<comment type="caution">
    <text evidence="8">The sequence shown here is derived from an EMBL/GenBank/DDBJ whole genome shotgun (WGS) entry which is preliminary data.</text>
</comment>
<gene>
    <name evidence="8" type="ORF">FB380_004806</name>
    <name evidence="7" type="ORF">GCM10011589_45380</name>
</gene>
<evidence type="ECO:0000256" key="3">
    <source>
        <dbReference type="ARBA" id="ARBA00022806"/>
    </source>
</evidence>
<reference evidence="7" key="1">
    <citation type="journal article" date="2014" name="Int. J. Syst. Evol. Microbiol.">
        <title>Complete genome of a new Firmicutes species belonging to the dominant human colonic microbiota ('Ruminococcus bicirculans') reveals two chromosomes and a selective capacity to utilize plant glucans.</title>
        <authorList>
            <consortium name="NISC Comparative Sequencing Program"/>
            <person name="Wegmann U."/>
            <person name="Louis P."/>
            <person name="Goesmann A."/>
            <person name="Henrissat B."/>
            <person name="Duncan S.H."/>
            <person name="Flint H.J."/>
        </authorList>
    </citation>
    <scope>NUCLEOTIDE SEQUENCE</scope>
    <source>
        <strain evidence="7">CGMCC 4.5581</strain>
    </source>
</reference>
<keyword evidence="3 7" id="KW-0347">Helicase</keyword>
<keyword evidence="1" id="KW-0547">Nucleotide-binding</keyword>
<keyword evidence="2" id="KW-0378">Hydrolase</keyword>
<evidence type="ECO:0000313" key="9">
    <source>
        <dbReference type="Proteomes" id="UP000552836"/>
    </source>
</evidence>
<feature type="domain" description="DNA2/NAM7 helicase-like C-terminal" evidence="6">
    <location>
        <begin position="327"/>
        <end position="411"/>
    </location>
</feature>
<dbReference type="Pfam" id="PF13604">
    <property type="entry name" value="AAA_30"/>
    <property type="match status" value="1"/>
</dbReference>
<dbReference type="InterPro" id="IPR050534">
    <property type="entry name" value="Coronavir_polyprotein_1ab"/>
</dbReference>
<reference evidence="8 9" key="3">
    <citation type="submission" date="2020-02" db="EMBL/GenBank/DDBJ databases">
        <title>Sequencing the genomes of 1000 actinobacteria strains.</title>
        <authorList>
            <person name="Klenk H.-P."/>
        </authorList>
    </citation>
    <scope>NUCLEOTIDE SEQUENCE [LARGE SCALE GENOMIC DNA]</scope>
    <source>
        <strain evidence="8 9">DSM 45201</strain>
    </source>
</reference>
<evidence type="ECO:0000256" key="5">
    <source>
        <dbReference type="SAM" id="MobiDB-lite"/>
    </source>
</evidence>
<accession>A0A846LX10</accession>
<evidence type="ECO:0000313" key="7">
    <source>
        <dbReference type="EMBL" id="GGL83886.1"/>
    </source>
</evidence>
<protein>
    <submittedName>
        <fullName evidence="7">Helicase</fullName>
    </submittedName>
</protein>
<keyword evidence="4" id="KW-0067">ATP-binding</keyword>
<dbReference type="RefSeq" id="WP_166757837.1">
    <property type="nucleotide sequence ID" value="NZ_BAABJU010000039.1"/>
</dbReference>
<dbReference type="Gene3D" id="3.40.50.300">
    <property type="entry name" value="P-loop containing nucleotide triphosphate hydrolases"/>
    <property type="match status" value="2"/>
</dbReference>
<keyword evidence="10" id="KW-1185">Reference proteome</keyword>
<feature type="region of interest" description="Disordered" evidence="5">
    <location>
        <begin position="1"/>
        <end position="37"/>
    </location>
</feature>
<name>A0A846LX10_9ACTN</name>
<reference evidence="7" key="4">
    <citation type="submission" date="2024-05" db="EMBL/GenBank/DDBJ databases">
        <authorList>
            <person name="Sun Q."/>
            <person name="Zhou Y."/>
        </authorList>
    </citation>
    <scope>NUCLEOTIDE SEQUENCE</scope>
    <source>
        <strain evidence="7">CGMCC 4.5581</strain>
    </source>
</reference>
<dbReference type="AlphaFoldDB" id="A0A846LX10"/>
<dbReference type="InterPro" id="IPR041679">
    <property type="entry name" value="DNA2/NAM7-like_C"/>
</dbReference>
<dbReference type="InterPro" id="IPR027417">
    <property type="entry name" value="P-loop_NTPase"/>
</dbReference>
<evidence type="ECO:0000313" key="10">
    <source>
        <dbReference type="Proteomes" id="UP000648663"/>
    </source>
</evidence>
<dbReference type="PANTHER" id="PTHR43788">
    <property type="entry name" value="DNA2/NAM7 HELICASE FAMILY MEMBER"/>
    <property type="match status" value="1"/>
</dbReference>
<dbReference type="GO" id="GO:0016787">
    <property type="term" value="F:hydrolase activity"/>
    <property type="evidence" value="ECO:0007669"/>
    <property type="project" value="UniProtKB-KW"/>
</dbReference>
<evidence type="ECO:0000256" key="4">
    <source>
        <dbReference type="ARBA" id="ARBA00022840"/>
    </source>
</evidence>
<dbReference type="Pfam" id="PF13087">
    <property type="entry name" value="AAA_12"/>
    <property type="match status" value="1"/>
</dbReference>
<dbReference type="EMBL" id="JAAMPA010000008">
    <property type="protein sequence ID" value="NIH70295.1"/>
    <property type="molecule type" value="Genomic_DNA"/>
</dbReference>
<dbReference type="PANTHER" id="PTHR43788:SF8">
    <property type="entry name" value="DNA-BINDING PROTEIN SMUBP-2"/>
    <property type="match status" value="1"/>
</dbReference>
<dbReference type="GO" id="GO:0005524">
    <property type="term" value="F:ATP binding"/>
    <property type="evidence" value="ECO:0007669"/>
    <property type="project" value="UniProtKB-KW"/>
</dbReference>
<evidence type="ECO:0000259" key="6">
    <source>
        <dbReference type="Pfam" id="PF13087"/>
    </source>
</evidence>
<evidence type="ECO:0000256" key="1">
    <source>
        <dbReference type="ARBA" id="ARBA00022741"/>
    </source>
</evidence>
<dbReference type="Proteomes" id="UP000552836">
    <property type="component" value="Unassembled WGS sequence"/>
</dbReference>
<dbReference type="Proteomes" id="UP000648663">
    <property type="component" value="Unassembled WGS sequence"/>
</dbReference>
<evidence type="ECO:0000313" key="8">
    <source>
        <dbReference type="EMBL" id="NIH70295.1"/>
    </source>
</evidence>
<dbReference type="SUPFAM" id="SSF52540">
    <property type="entry name" value="P-loop containing nucleoside triphosphate hydrolases"/>
    <property type="match status" value="1"/>
</dbReference>
<organism evidence="8 9">
    <name type="scientific">Modestobacter marinus</name>
    <dbReference type="NCBI Taxonomy" id="477641"/>
    <lineage>
        <taxon>Bacteria</taxon>
        <taxon>Bacillati</taxon>
        <taxon>Actinomycetota</taxon>
        <taxon>Actinomycetes</taxon>
        <taxon>Geodermatophilales</taxon>
        <taxon>Geodermatophilaceae</taxon>
        <taxon>Modestobacter</taxon>
    </lineage>
</organism>
<dbReference type="GO" id="GO:0043139">
    <property type="term" value="F:5'-3' DNA helicase activity"/>
    <property type="evidence" value="ECO:0007669"/>
    <property type="project" value="TreeGrafter"/>
</dbReference>
<feature type="compositionally biased region" description="Low complexity" evidence="5">
    <location>
        <begin position="14"/>
        <end position="27"/>
    </location>
</feature>
<dbReference type="EMBL" id="BMMI01000012">
    <property type="protein sequence ID" value="GGL83886.1"/>
    <property type="molecule type" value="Genomic_DNA"/>
</dbReference>
<sequence length="444" mass="45659">MRTMPARPAPAPTAVPVASAPRTPATAGPDLDAASPRPAHRWAGQEILNDPITAQVLYAAWSGDPAVVVPSPPGAGKTRLVALLGAALAERAELRVGVAAQTRDQAVELARRIGAQTDAATLMWSAKHAVPDVGGATVATKGARFPGERGGILIATTARWLYAEPADVGCDLMIVDEAWQATYADLGALGAHARQVVCVGDPGQVAPVVTGETGRWQTSPTGPHLPAPDALLAAHGDAVGVVRLRHTWRLGPATTALVQGAFYPGLPFTSRRPPEHLTDAGGQPVRELAHRVVTVNAGPTDPALIHACADRARELLTHHLTTASGSRPITAADVAVVCAHVTQAAAIRATLSDHPDLLIGTANQLQGLERPAVVTLHPLAGYRDAGGFGTDTGRACVMLSRHRAHLTVVVDAATSAVLASAADDAPGVAVQRGVTDELLALPAA</sequence>